<dbReference type="InterPro" id="IPR009057">
    <property type="entry name" value="Homeodomain-like_sf"/>
</dbReference>
<evidence type="ECO:0000256" key="3">
    <source>
        <dbReference type="ARBA" id="ARBA00023163"/>
    </source>
</evidence>
<comment type="caution">
    <text evidence="4">The sequence shown here is derived from an EMBL/GenBank/DDBJ whole genome shotgun (WGS) entry which is preliminary data.</text>
</comment>
<dbReference type="PRINTS" id="PR00032">
    <property type="entry name" value="HTHARAC"/>
</dbReference>
<gene>
    <name evidence="4" type="ORF">ECE50_020710</name>
</gene>
<dbReference type="SMART" id="SM00342">
    <property type="entry name" value="HTH_ARAC"/>
    <property type="match status" value="1"/>
</dbReference>
<dbReference type="Gene3D" id="1.10.10.60">
    <property type="entry name" value="Homeodomain-like"/>
    <property type="match status" value="1"/>
</dbReference>
<dbReference type="InterPro" id="IPR018060">
    <property type="entry name" value="HTH_AraC"/>
</dbReference>
<name>A0A433WP26_9BACT</name>
<dbReference type="GO" id="GO:0043565">
    <property type="term" value="F:sequence-specific DNA binding"/>
    <property type="evidence" value="ECO:0007669"/>
    <property type="project" value="InterPro"/>
</dbReference>
<dbReference type="EMBL" id="RIAR02000001">
    <property type="protein sequence ID" value="NSL89275.1"/>
    <property type="molecule type" value="Genomic_DNA"/>
</dbReference>
<organism evidence="4 5">
    <name type="scientific">Chitinophaga solisilvae</name>
    <dbReference type="NCBI Taxonomy" id="1233460"/>
    <lineage>
        <taxon>Bacteria</taxon>
        <taxon>Pseudomonadati</taxon>
        <taxon>Bacteroidota</taxon>
        <taxon>Chitinophagia</taxon>
        <taxon>Chitinophagales</taxon>
        <taxon>Chitinophagaceae</taxon>
        <taxon>Chitinophaga</taxon>
    </lineage>
</organism>
<dbReference type="GO" id="GO:0003700">
    <property type="term" value="F:DNA-binding transcription factor activity"/>
    <property type="evidence" value="ECO:0007669"/>
    <property type="project" value="InterPro"/>
</dbReference>
<dbReference type="Proteomes" id="UP000281028">
    <property type="component" value="Unassembled WGS sequence"/>
</dbReference>
<accession>A0A433WP26</accession>
<evidence type="ECO:0000313" key="5">
    <source>
        <dbReference type="Proteomes" id="UP000281028"/>
    </source>
</evidence>
<evidence type="ECO:0000256" key="2">
    <source>
        <dbReference type="ARBA" id="ARBA00023125"/>
    </source>
</evidence>
<sequence>MARTNIPTHAIREDQTAVAPSGIKDVMVAAVEDEGKIFPRQYPHRHNYYEILLLNNSSGVHHIDFVAYPFEGSVVFMLSPEQVHLLNRVGSSGFSVQFNPAFFSSGNDPDSQLLAHFLFDNVQAYPVVSLDAAALTRLSGLMTMALEEYNKADADATAMLFSYIRVILMEIMRIRRTQLQEPHLLPGLQQTQLLEFKKLLHRHFNTLHEVQDYAAKMHITPRQLNSLAQKLTGQTAGALIRDRILLEARRLLVLEESSVKEIAYQVGFEDPAYFNRFFKKNTGQSPLQFREQARHG</sequence>
<dbReference type="AlphaFoldDB" id="A0A433WP26"/>
<reference evidence="4" key="1">
    <citation type="submission" date="2020-05" db="EMBL/GenBank/DDBJ databases">
        <title>Chitinophaga laudate sp. nov., isolated from a tropical peat swamp.</title>
        <authorList>
            <person name="Goh C.B.S."/>
            <person name="Lee M.S."/>
            <person name="Parimannan S."/>
            <person name="Pasbakhsh P."/>
            <person name="Yule C.M."/>
            <person name="Rajandas H."/>
            <person name="Loke S."/>
            <person name="Croft L."/>
            <person name="Tan J.B.L."/>
        </authorList>
    </citation>
    <scope>NUCLEOTIDE SEQUENCE</scope>
    <source>
        <strain evidence="4">Mgbs1</strain>
    </source>
</reference>
<dbReference type="RefSeq" id="WP_127034756.1">
    <property type="nucleotide sequence ID" value="NZ_JAABOK010000003.1"/>
</dbReference>
<evidence type="ECO:0000313" key="4">
    <source>
        <dbReference type="EMBL" id="NSL89275.1"/>
    </source>
</evidence>
<dbReference type="InterPro" id="IPR020449">
    <property type="entry name" value="Tscrpt_reg_AraC-type_HTH"/>
</dbReference>
<keyword evidence="1" id="KW-0805">Transcription regulation</keyword>
<proteinExistence type="predicted"/>
<keyword evidence="3" id="KW-0804">Transcription</keyword>
<keyword evidence="2" id="KW-0238">DNA-binding</keyword>
<dbReference type="InterPro" id="IPR037923">
    <property type="entry name" value="HTH-like"/>
</dbReference>
<keyword evidence="5" id="KW-1185">Reference proteome</keyword>
<dbReference type="PANTHER" id="PTHR43280">
    <property type="entry name" value="ARAC-FAMILY TRANSCRIPTIONAL REGULATOR"/>
    <property type="match status" value="1"/>
</dbReference>
<dbReference type="OrthoDB" id="2666928at2"/>
<dbReference type="SUPFAM" id="SSF46689">
    <property type="entry name" value="Homeodomain-like"/>
    <property type="match status" value="1"/>
</dbReference>
<dbReference type="Pfam" id="PF12833">
    <property type="entry name" value="HTH_18"/>
    <property type="match status" value="1"/>
</dbReference>
<dbReference type="PROSITE" id="PS01124">
    <property type="entry name" value="HTH_ARAC_FAMILY_2"/>
    <property type="match status" value="1"/>
</dbReference>
<protein>
    <submittedName>
        <fullName evidence="4">AraC family transcriptional regulator</fullName>
    </submittedName>
</protein>
<dbReference type="PANTHER" id="PTHR43280:SF32">
    <property type="entry name" value="TRANSCRIPTIONAL REGULATORY PROTEIN"/>
    <property type="match status" value="1"/>
</dbReference>
<evidence type="ECO:0000256" key="1">
    <source>
        <dbReference type="ARBA" id="ARBA00023015"/>
    </source>
</evidence>
<dbReference type="SUPFAM" id="SSF51215">
    <property type="entry name" value="Regulatory protein AraC"/>
    <property type="match status" value="1"/>
</dbReference>